<gene>
    <name evidence="1" type="ORF">LTRI10_LOCUS49430</name>
</gene>
<dbReference type="EMBL" id="OZ034822">
    <property type="protein sequence ID" value="CAL1409974.1"/>
    <property type="molecule type" value="Genomic_DNA"/>
</dbReference>
<proteinExistence type="predicted"/>
<organism evidence="1 2">
    <name type="scientific">Linum trigynum</name>
    <dbReference type="NCBI Taxonomy" id="586398"/>
    <lineage>
        <taxon>Eukaryota</taxon>
        <taxon>Viridiplantae</taxon>
        <taxon>Streptophyta</taxon>
        <taxon>Embryophyta</taxon>
        <taxon>Tracheophyta</taxon>
        <taxon>Spermatophyta</taxon>
        <taxon>Magnoliopsida</taxon>
        <taxon>eudicotyledons</taxon>
        <taxon>Gunneridae</taxon>
        <taxon>Pentapetalae</taxon>
        <taxon>rosids</taxon>
        <taxon>fabids</taxon>
        <taxon>Malpighiales</taxon>
        <taxon>Linaceae</taxon>
        <taxon>Linum</taxon>
    </lineage>
</organism>
<dbReference type="Proteomes" id="UP001497516">
    <property type="component" value="Chromosome 9"/>
</dbReference>
<keyword evidence="2" id="KW-1185">Reference proteome</keyword>
<sequence length="72" mass="8235">MNSLLFKETNFASWNATRFVGLNVTFEDGRTVRSRGRCSRVNSPKVSRFDIEAQQSQPLVRDEWAVGRRMAG</sequence>
<reference evidence="1 2" key="1">
    <citation type="submission" date="2024-04" db="EMBL/GenBank/DDBJ databases">
        <authorList>
            <person name="Fracassetti M."/>
        </authorList>
    </citation>
    <scope>NUCLEOTIDE SEQUENCE [LARGE SCALE GENOMIC DNA]</scope>
</reference>
<accession>A0AAV2GII4</accession>
<evidence type="ECO:0000313" key="1">
    <source>
        <dbReference type="EMBL" id="CAL1409974.1"/>
    </source>
</evidence>
<protein>
    <submittedName>
        <fullName evidence="1">Uncharacterized protein</fullName>
    </submittedName>
</protein>
<dbReference type="AlphaFoldDB" id="A0AAV2GII4"/>
<evidence type="ECO:0000313" key="2">
    <source>
        <dbReference type="Proteomes" id="UP001497516"/>
    </source>
</evidence>
<name>A0AAV2GII4_9ROSI</name>